<keyword evidence="8" id="KW-0812">Transmembrane</keyword>
<evidence type="ECO:0000256" key="6">
    <source>
        <dbReference type="ARBA" id="ARBA00023180"/>
    </source>
</evidence>
<evidence type="ECO:0000313" key="11">
    <source>
        <dbReference type="Ensembl" id="ENSPMEP00000009141.1"/>
    </source>
</evidence>
<dbReference type="SMART" id="SM00020">
    <property type="entry name" value="Tryp_SPc"/>
    <property type="match status" value="1"/>
</dbReference>
<dbReference type="PANTHER" id="PTHR24253:SF144">
    <property type="entry name" value="CHYMOTRYPSIN-LIKE PROTEASE CTRL-1-RELATED"/>
    <property type="match status" value="1"/>
</dbReference>
<dbReference type="PROSITE" id="PS50240">
    <property type="entry name" value="TRYPSIN_DOM"/>
    <property type="match status" value="1"/>
</dbReference>
<dbReference type="AlphaFoldDB" id="A0A3B3X270"/>
<reference evidence="11" key="2">
    <citation type="submission" date="2025-09" db="UniProtKB">
        <authorList>
            <consortium name="Ensembl"/>
        </authorList>
    </citation>
    <scope>IDENTIFICATION</scope>
</reference>
<keyword evidence="6" id="KW-0325">Glycoprotein</keyword>
<keyword evidence="8" id="KW-1133">Transmembrane helix</keyword>
<keyword evidence="8" id="KW-0472">Membrane</keyword>
<dbReference type="InterPro" id="IPR001254">
    <property type="entry name" value="Trypsin_dom"/>
</dbReference>
<evidence type="ECO:0000256" key="1">
    <source>
        <dbReference type="ARBA" id="ARBA00022670"/>
    </source>
</evidence>
<feature type="domain" description="Peptidase S1" evidence="10">
    <location>
        <begin position="37"/>
        <end position="284"/>
    </location>
</feature>
<accession>A0A3B3X270</accession>
<dbReference type="PROSITE" id="PS00134">
    <property type="entry name" value="TRYPSIN_HIS"/>
    <property type="match status" value="1"/>
</dbReference>
<dbReference type="InterPro" id="IPR009003">
    <property type="entry name" value="Peptidase_S1_PA"/>
</dbReference>
<dbReference type="PRINTS" id="PR00722">
    <property type="entry name" value="CHYMOTRYPSIN"/>
</dbReference>
<dbReference type="Gene3D" id="2.40.10.10">
    <property type="entry name" value="Trypsin-like serine proteases"/>
    <property type="match status" value="2"/>
</dbReference>
<keyword evidence="2 9" id="KW-0732">Signal</keyword>
<dbReference type="PROSITE" id="PS00135">
    <property type="entry name" value="TRYPSIN_SER"/>
    <property type="match status" value="1"/>
</dbReference>
<keyword evidence="12" id="KW-1185">Reference proteome</keyword>
<dbReference type="Proteomes" id="UP000261480">
    <property type="component" value="Unplaced"/>
</dbReference>
<dbReference type="InterPro" id="IPR001314">
    <property type="entry name" value="Peptidase_S1A"/>
</dbReference>
<dbReference type="InterPro" id="IPR018114">
    <property type="entry name" value="TRYPSIN_HIS"/>
</dbReference>
<dbReference type="STRING" id="48701.ENSPMEP00000009141"/>
<proteinExistence type="predicted"/>
<dbReference type="InterPro" id="IPR043504">
    <property type="entry name" value="Peptidase_S1_PA_chymotrypsin"/>
</dbReference>
<evidence type="ECO:0000256" key="3">
    <source>
        <dbReference type="ARBA" id="ARBA00022801"/>
    </source>
</evidence>
<dbReference type="InterPro" id="IPR033116">
    <property type="entry name" value="TRYPSIN_SER"/>
</dbReference>
<evidence type="ECO:0000259" key="10">
    <source>
        <dbReference type="PROSITE" id="PS50240"/>
    </source>
</evidence>
<evidence type="ECO:0000256" key="2">
    <source>
        <dbReference type="ARBA" id="ARBA00022729"/>
    </source>
</evidence>
<dbReference type="FunFam" id="2.40.10.10:FF:000024">
    <property type="entry name" value="Serine protease 53"/>
    <property type="match status" value="1"/>
</dbReference>
<evidence type="ECO:0000256" key="4">
    <source>
        <dbReference type="ARBA" id="ARBA00022825"/>
    </source>
</evidence>
<dbReference type="GO" id="GO:0004252">
    <property type="term" value="F:serine-type endopeptidase activity"/>
    <property type="evidence" value="ECO:0007669"/>
    <property type="project" value="InterPro"/>
</dbReference>
<keyword evidence="3 7" id="KW-0378">Hydrolase</keyword>
<dbReference type="Pfam" id="PF00089">
    <property type="entry name" value="Trypsin"/>
    <property type="match status" value="1"/>
</dbReference>
<evidence type="ECO:0000256" key="7">
    <source>
        <dbReference type="RuleBase" id="RU363034"/>
    </source>
</evidence>
<keyword evidence="5" id="KW-1015">Disulfide bond</keyword>
<evidence type="ECO:0000256" key="8">
    <source>
        <dbReference type="SAM" id="Phobius"/>
    </source>
</evidence>
<keyword evidence="4 7" id="KW-0720">Serine protease</keyword>
<protein>
    <recommendedName>
        <fullName evidence="10">Peptidase S1 domain-containing protein</fullName>
    </recommendedName>
</protein>
<keyword evidence="1 7" id="KW-0645">Protease</keyword>
<reference evidence="11" key="1">
    <citation type="submission" date="2025-08" db="UniProtKB">
        <authorList>
            <consortium name="Ensembl"/>
        </authorList>
    </citation>
    <scope>IDENTIFICATION</scope>
</reference>
<dbReference type="GO" id="GO:0006508">
    <property type="term" value="P:proteolysis"/>
    <property type="evidence" value="ECO:0007669"/>
    <property type="project" value="UniProtKB-KW"/>
</dbReference>
<dbReference type="Ensembl" id="ENSPMET00000001294.1">
    <property type="protein sequence ID" value="ENSPMEP00000009141.1"/>
    <property type="gene ID" value="ENSPMEG00000010963.1"/>
</dbReference>
<evidence type="ECO:0000256" key="9">
    <source>
        <dbReference type="SAM" id="SignalP"/>
    </source>
</evidence>
<feature type="signal peptide" evidence="9">
    <location>
        <begin position="1"/>
        <end position="22"/>
    </location>
</feature>
<dbReference type="CDD" id="cd00190">
    <property type="entry name" value="Tryp_SPc"/>
    <property type="match status" value="1"/>
</dbReference>
<feature type="chain" id="PRO_5017401961" description="Peptidase S1 domain-containing protein" evidence="9">
    <location>
        <begin position="23"/>
        <end position="360"/>
    </location>
</feature>
<evidence type="ECO:0000256" key="5">
    <source>
        <dbReference type="ARBA" id="ARBA00023157"/>
    </source>
</evidence>
<evidence type="ECO:0000313" key="12">
    <source>
        <dbReference type="Proteomes" id="UP000261480"/>
    </source>
</evidence>
<name>A0A3B3X270_9TELE</name>
<organism evidence="11 12">
    <name type="scientific">Poecilia mexicana</name>
    <dbReference type="NCBI Taxonomy" id="48701"/>
    <lineage>
        <taxon>Eukaryota</taxon>
        <taxon>Metazoa</taxon>
        <taxon>Chordata</taxon>
        <taxon>Craniata</taxon>
        <taxon>Vertebrata</taxon>
        <taxon>Euteleostomi</taxon>
        <taxon>Actinopterygii</taxon>
        <taxon>Neopterygii</taxon>
        <taxon>Teleostei</taxon>
        <taxon>Neoteleostei</taxon>
        <taxon>Acanthomorphata</taxon>
        <taxon>Ovalentaria</taxon>
        <taxon>Atherinomorphae</taxon>
        <taxon>Cyprinodontiformes</taxon>
        <taxon>Poeciliidae</taxon>
        <taxon>Poeciliinae</taxon>
        <taxon>Poecilia</taxon>
    </lineage>
</organism>
<feature type="transmembrane region" description="Helical" evidence="8">
    <location>
        <begin position="338"/>
        <end position="359"/>
    </location>
</feature>
<sequence length="360" mass="38969">MALQKLFGYFVLILLFSNGCQSQEPVCGKAAGSKSRIIGGQDAQLGDWPWQVYFTTSYSSCGGSLISNEWVLTAAHCISRDDLNYTKVQLGVVQLDSVSNSTKVTRRLSEIICHPEYDSLTSENDICLLKLSAPVDFTPYIQPICLASENSTFHDGLASWVTGFGVTETRRIGLGLNPSSLQEVQVPIVGNNRCMCYYSETFMNALLFNPNLNTNNYLCAGFKEGGKDSCQGDSGGPLMVQLQNSSQWVQAGIVSFGEGCAVPMKPGVYTRVSQYQSWINDTVTGMEPGFVTFTSPGIDSDLSFTCTTTTSAPAPHTTTPSMTTDDSIFGSGETLSHFTHFVGIAVLALFLQFLVGGAWK</sequence>
<dbReference type="PANTHER" id="PTHR24253">
    <property type="entry name" value="TRANSMEMBRANE PROTEASE SERINE"/>
    <property type="match status" value="1"/>
</dbReference>
<dbReference type="SUPFAM" id="SSF50494">
    <property type="entry name" value="Trypsin-like serine proteases"/>
    <property type="match status" value="1"/>
</dbReference>